<keyword evidence="2" id="KW-1185">Reference proteome</keyword>
<proteinExistence type="predicted"/>
<protein>
    <submittedName>
        <fullName evidence="1">Heat-labile enterotoxin, A chain</fullName>
    </submittedName>
</protein>
<dbReference type="STRING" id="43265.A0A545VK15"/>
<accession>A0A545VK15</accession>
<dbReference type="EMBL" id="SPUK01000025">
    <property type="protein sequence ID" value="TQV90602.1"/>
    <property type="molecule type" value="Genomic_DNA"/>
</dbReference>
<organism evidence="1 2">
    <name type="scientific">Cordyceps javanica</name>
    <dbReference type="NCBI Taxonomy" id="43265"/>
    <lineage>
        <taxon>Eukaryota</taxon>
        <taxon>Fungi</taxon>
        <taxon>Dikarya</taxon>
        <taxon>Ascomycota</taxon>
        <taxon>Pezizomycotina</taxon>
        <taxon>Sordariomycetes</taxon>
        <taxon>Hypocreomycetidae</taxon>
        <taxon>Hypocreales</taxon>
        <taxon>Cordycipitaceae</taxon>
        <taxon>Cordyceps</taxon>
    </lineage>
</organism>
<dbReference type="OrthoDB" id="4917004at2759"/>
<dbReference type="Gene3D" id="1.10.490.40">
    <property type="entry name" value="Diphtheria toxin, translocation domain"/>
    <property type="match status" value="1"/>
</dbReference>
<gene>
    <name evidence="1" type="ORF">IF1G_10754</name>
</gene>
<name>A0A545VK15_9HYPO</name>
<reference evidence="1 2" key="1">
    <citation type="journal article" date="2019" name="Appl. Microbiol. Biotechnol.">
        <title>Genome sequence of Isaria javanica and comparative genome analysis insights into family S53 peptidase evolution in fungal entomopathogens.</title>
        <authorList>
            <person name="Lin R."/>
            <person name="Zhang X."/>
            <person name="Xin B."/>
            <person name="Zou M."/>
            <person name="Gao Y."/>
            <person name="Qin F."/>
            <person name="Hu Q."/>
            <person name="Xie B."/>
            <person name="Cheng X."/>
        </authorList>
    </citation>
    <scope>NUCLEOTIDE SEQUENCE [LARGE SCALE GENOMIC DNA]</scope>
    <source>
        <strain evidence="1 2">IJ1G</strain>
    </source>
</reference>
<evidence type="ECO:0000313" key="2">
    <source>
        <dbReference type="Proteomes" id="UP000315783"/>
    </source>
</evidence>
<comment type="caution">
    <text evidence="1">The sequence shown here is derived from an EMBL/GenBank/DDBJ whole genome shotgun (WGS) entry which is preliminary data.</text>
</comment>
<evidence type="ECO:0000313" key="1">
    <source>
        <dbReference type="EMBL" id="TQV90602.1"/>
    </source>
</evidence>
<sequence>MAAGYSIPGSIERVYYYYAYKLDFMSGGNQLIAPGCPGVKGAACTLDEFIRYISQNGEKLPKFSISSEEFPPVVATAEKIAEQGLTGIIDVNKVVQDAKGNYAALLKKVGDRVVGKLRASPKDESQLAAWETCRTNVYEAMKGLLNARTNAALDSFKPFADDATPFEVKFTGEGDARTLDMEEIYKANPSKTKKQINNAWREHIAGGHKENINMLKKSVEEAELLVCPAGGSRRLKRASALCGEPIFRDPVGEEVPIPHNGEEAPVPPKGEEAKLGKAAELAEEVSEKEFAELAAKRGLAELAEKKWKMSLSDVRTALKYERLTPESPKIGGGFKASSIGGGALAVAGGAAWVYGIVDAFTHDVTTLDRVAAVTAILPFVGCAVTTAAEAEKGGVNGLDSALCFLGDALLLTPAWPVGVIVHIVRALLSFFSPPSVPTAVEMQQSRDSIWNKFLNEDLYAYVYSHPNYEENTSHPRRSQEKPFREKLESALAIEELAVLSEGAQTIGAAVASVQDDLEGSATPEDKAEVEKGIQDAQERLRAATEKEILRRQRQVLLKLPKELKEKNDVSLQPTADQFNQQFIDNIVSEKMVNKYKTLYYSDEYTGRDYTNADEIRGKLNDIATHLRQQPPVIPSYFDLAYVIGQSRALLSINEATLSAQDYMKDKFPDLSQSSIQLYYVHHSLQVARVLQHAKPEGELSTLFPSEDAEGVRELQTLLALKYGRERDDMKMRWADKEYSGPAGTFLPQNVINYLINPRVPPADTEIDKPWFIALVVGLSKDVVDSLVQQADALGKRDDNGLAPAIAAMAERFKGLLRDAEAQWDKAMQQTMANLTSLNSTATPDGGAPAPAARLRRTLPRSSSGYRAQLASSAL</sequence>
<dbReference type="Proteomes" id="UP000315783">
    <property type="component" value="Unassembled WGS sequence"/>
</dbReference>
<dbReference type="AlphaFoldDB" id="A0A545VK15"/>